<gene>
    <name evidence="1" type="ORF">F4560_005044</name>
</gene>
<evidence type="ECO:0000313" key="1">
    <source>
        <dbReference type="EMBL" id="MBB5805276.1"/>
    </source>
</evidence>
<evidence type="ECO:0000313" key="2">
    <source>
        <dbReference type="Proteomes" id="UP000552097"/>
    </source>
</evidence>
<keyword evidence="2" id="KW-1185">Reference proteome</keyword>
<reference evidence="1 2" key="1">
    <citation type="submission" date="2020-08" db="EMBL/GenBank/DDBJ databases">
        <title>Sequencing the genomes of 1000 actinobacteria strains.</title>
        <authorList>
            <person name="Klenk H.-P."/>
        </authorList>
    </citation>
    <scope>NUCLEOTIDE SEQUENCE [LARGE SCALE GENOMIC DNA]</scope>
    <source>
        <strain evidence="1 2">DSM 45486</strain>
    </source>
</reference>
<comment type="caution">
    <text evidence="1">The sequence shown here is derived from an EMBL/GenBank/DDBJ whole genome shotgun (WGS) entry which is preliminary data.</text>
</comment>
<accession>A0A7W9HNC5</accession>
<name>A0A7W9HNC5_9PSEU</name>
<protein>
    <submittedName>
        <fullName evidence="1">Uncharacterized protein</fullName>
    </submittedName>
</protein>
<organism evidence="1 2">
    <name type="scientific">Saccharothrix ecbatanensis</name>
    <dbReference type="NCBI Taxonomy" id="1105145"/>
    <lineage>
        <taxon>Bacteria</taxon>
        <taxon>Bacillati</taxon>
        <taxon>Actinomycetota</taxon>
        <taxon>Actinomycetes</taxon>
        <taxon>Pseudonocardiales</taxon>
        <taxon>Pseudonocardiaceae</taxon>
        <taxon>Saccharothrix</taxon>
    </lineage>
</organism>
<dbReference type="EMBL" id="JACHMO010000001">
    <property type="protein sequence ID" value="MBB5805276.1"/>
    <property type="molecule type" value="Genomic_DNA"/>
</dbReference>
<dbReference type="RefSeq" id="WP_184923686.1">
    <property type="nucleotide sequence ID" value="NZ_JACHMO010000001.1"/>
</dbReference>
<sequence length="139" mass="15349">MRPPECALHGAGTDPRHLVGRRLERVVAAWYLPVSGARIGPLDVWLVDSAEGCTHITTGSDWCLIVEASHPHADYDMQELGHVEVGPVTDETPFARHIGEEVLSVREEHHPWAGRVALDVVFSSGRVRCQGWEGDLRLS</sequence>
<dbReference type="Proteomes" id="UP000552097">
    <property type="component" value="Unassembled WGS sequence"/>
</dbReference>
<dbReference type="AlphaFoldDB" id="A0A7W9HNC5"/>
<proteinExistence type="predicted"/>